<name>A0A851URI4_9PASS</name>
<proteinExistence type="predicted"/>
<protein>
    <submittedName>
        <fullName evidence="2">UTP4 protein</fullName>
    </submittedName>
</protein>
<dbReference type="SMART" id="SM00320">
    <property type="entry name" value="WD40"/>
    <property type="match status" value="5"/>
</dbReference>
<keyword evidence="3" id="KW-1185">Reference proteome</keyword>
<evidence type="ECO:0000313" key="3">
    <source>
        <dbReference type="Proteomes" id="UP000623542"/>
    </source>
</evidence>
<dbReference type="EMBL" id="WBNG01002009">
    <property type="protein sequence ID" value="NXD31278.1"/>
    <property type="molecule type" value="Genomic_DNA"/>
</dbReference>
<dbReference type="GO" id="GO:0032040">
    <property type="term" value="C:small-subunit processome"/>
    <property type="evidence" value="ECO:0007669"/>
    <property type="project" value="TreeGrafter"/>
</dbReference>
<dbReference type="GO" id="GO:0000462">
    <property type="term" value="P:maturation of SSU-rRNA from tricistronic rRNA transcript (SSU-rRNA, 5.8S rRNA, LSU-rRNA)"/>
    <property type="evidence" value="ECO:0007669"/>
    <property type="project" value="InterPro"/>
</dbReference>
<dbReference type="OrthoDB" id="8883818at2759"/>
<dbReference type="InterPro" id="IPR046351">
    <property type="entry name" value="UTP4"/>
</dbReference>
<dbReference type="GO" id="GO:0003723">
    <property type="term" value="F:RNA binding"/>
    <property type="evidence" value="ECO:0007669"/>
    <property type="project" value="TreeGrafter"/>
</dbReference>
<evidence type="ECO:0000256" key="1">
    <source>
        <dbReference type="SAM" id="MobiDB-lite"/>
    </source>
</evidence>
<evidence type="ECO:0000313" key="2">
    <source>
        <dbReference type="EMBL" id="NXD31278.1"/>
    </source>
</evidence>
<dbReference type="InterPro" id="IPR015943">
    <property type="entry name" value="WD40/YVTN_repeat-like_dom_sf"/>
</dbReference>
<feature type="non-terminal residue" evidence="2">
    <location>
        <position position="1"/>
    </location>
</feature>
<dbReference type="Proteomes" id="UP000623542">
    <property type="component" value="Unassembled WGS sequence"/>
</dbReference>
<dbReference type="PANTHER" id="PTHR44163:SF1">
    <property type="entry name" value="U3 SMALL NUCLEOLAR RNA-ASSOCIATED PROTEIN 4 HOMOLOG"/>
    <property type="match status" value="1"/>
</dbReference>
<reference evidence="2" key="1">
    <citation type="submission" date="2019-09" db="EMBL/GenBank/DDBJ databases">
        <title>Bird 10,000 Genomes (B10K) Project - Family phase.</title>
        <authorList>
            <person name="Zhang G."/>
        </authorList>
    </citation>
    <scope>NUCLEOTIDE SEQUENCE</scope>
    <source>
        <strain evidence="2">B10K-IZCAS-20218</strain>
        <tissue evidence="2">Blood</tissue>
    </source>
</reference>
<accession>A0A851URI4</accession>
<dbReference type="Gene3D" id="2.130.10.10">
    <property type="entry name" value="YVTN repeat-like/Quinoprotein amine dehydrogenase"/>
    <property type="match status" value="2"/>
</dbReference>
<organism evidence="2 3">
    <name type="scientific">Elachura formosa</name>
    <name type="common">spotted wren-babbler</name>
    <dbReference type="NCBI Taxonomy" id="1463973"/>
    <lineage>
        <taxon>Eukaryota</taxon>
        <taxon>Metazoa</taxon>
        <taxon>Chordata</taxon>
        <taxon>Craniata</taxon>
        <taxon>Vertebrata</taxon>
        <taxon>Euteleostomi</taxon>
        <taxon>Archelosauria</taxon>
        <taxon>Archosauria</taxon>
        <taxon>Dinosauria</taxon>
        <taxon>Saurischia</taxon>
        <taxon>Theropoda</taxon>
        <taxon>Coelurosauria</taxon>
        <taxon>Aves</taxon>
        <taxon>Neognathae</taxon>
        <taxon>Neoaves</taxon>
        <taxon>Telluraves</taxon>
        <taxon>Australaves</taxon>
        <taxon>Passeriformes</taxon>
        <taxon>Elachuridae</taxon>
        <taxon>Elachura</taxon>
    </lineage>
</organism>
<dbReference type="InterPro" id="IPR001680">
    <property type="entry name" value="WD40_rpt"/>
</dbReference>
<dbReference type="InterPro" id="IPR036322">
    <property type="entry name" value="WD40_repeat_dom_sf"/>
</dbReference>
<dbReference type="GO" id="GO:0034455">
    <property type="term" value="C:t-UTP complex"/>
    <property type="evidence" value="ECO:0007669"/>
    <property type="project" value="TreeGrafter"/>
</dbReference>
<comment type="caution">
    <text evidence="2">The sequence shown here is derived from an EMBL/GenBank/DDBJ whole genome shotgun (WGS) entry which is preliminary data.</text>
</comment>
<sequence>MGEFEVHRVRFFGLVPAGVRCLACHPRGARLALARTDGTVEVYNFAANYFQEKVIPGHAARSVESLCWAAGDRLFGAGLDGAITEYQLPALSAARAVDGGGGPIWSMVANGSGTQLAVSPGGSGSGRGEGPAVPRAHPESPQIGCEDGSVKIFQVVPGGIQFERNLDRRKGRVLCLSWHSSGHIAAGSVDFFRVIDVTSGQTLQRIMVNHQVEKAKRECVVWAIALLSGGTAVSADSFGRVQFWDWQKGTLAESHTVSTSAVLSLAVSEKEDSIVVGTSTGATYQLQLLPVKLGGQEKRWVRTKPFQFHSHDVRAVAHSPAALISGGLDAQLVIRPLLEKMQKKGYDAVLRKFTFPHRRLVSCARKARLLLFQFSQYLELWRLGSTEDTGKDGEILSLCQMPEHLVQLKSKGPEHIYCSCVSPCGTWIGYSTASRFQLYRVCCDGDGVSLRKV</sequence>
<feature type="non-terminal residue" evidence="2">
    <location>
        <position position="453"/>
    </location>
</feature>
<dbReference type="PANTHER" id="PTHR44163">
    <property type="entry name" value="U3 SMALL NUCLEOLAR RNA-ASSOCIATED PROTEIN 4 HOMOLOG"/>
    <property type="match status" value="1"/>
</dbReference>
<feature type="region of interest" description="Disordered" evidence="1">
    <location>
        <begin position="116"/>
        <end position="143"/>
    </location>
</feature>
<dbReference type="AlphaFoldDB" id="A0A851URI4"/>
<dbReference type="SUPFAM" id="SSF50978">
    <property type="entry name" value="WD40 repeat-like"/>
    <property type="match status" value="1"/>
</dbReference>
<gene>
    <name evidence="2" type="primary">Utp4</name>
    <name evidence="2" type="ORF">ELAFOR_R13838</name>
</gene>
<dbReference type="GO" id="GO:0030686">
    <property type="term" value="C:90S preribosome"/>
    <property type="evidence" value="ECO:0007669"/>
    <property type="project" value="InterPro"/>
</dbReference>